<gene>
    <name evidence="8" type="primary">purC</name>
    <name evidence="10" type="ORF">EW093_09875</name>
</gene>
<organism evidence="10 11">
    <name type="scientific">Thiospirochaeta perfilievii</name>
    <dbReference type="NCBI Taxonomy" id="252967"/>
    <lineage>
        <taxon>Bacteria</taxon>
        <taxon>Pseudomonadati</taxon>
        <taxon>Spirochaetota</taxon>
        <taxon>Spirochaetia</taxon>
        <taxon>Spirochaetales</taxon>
        <taxon>Spirochaetaceae</taxon>
        <taxon>Thiospirochaeta</taxon>
    </lineage>
</organism>
<dbReference type="NCBIfam" id="NF009251">
    <property type="entry name" value="PRK12607.1"/>
    <property type="match status" value="1"/>
</dbReference>
<reference evidence="10 11" key="2">
    <citation type="submission" date="2019-09" db="EMBL/GenBank/DDBJ databases">
        <title>Complete Genome Sequence and Methylome Analysis of free living Spirochaetas.</title>
        <authorList>
            <person name="Leshcheva N."/>
            <person name="Mikheeva N."/>
        </authorList>
    </citation>
    <scope>NUCLEOTIDE SEQUENCE [LARGE SCALE GENOMIC DNA]</scope>
    <source>
        <strain evidence="10 11">P</strain>
    </source>
</reference>
<dbReference type="EC" id="6.3.2.6" evidence="8"/>
<dbReference type="PROSITE" id="PS01057">
    <property type="entry name" value="SAICAR_SYNTHETASE_1"/>
    <property type="match status" value="1"/>
</dbReference>
<dbReference type="FunFam" id="3.30.470.20:FF:000015">
    <property type="entry name" value="Phosphoribosylaminoimidazole-succinocarboxamide synthase"/>
    <property type="match status" value="1"/>
</dbReference>
<comment type="similarity">
    <text evidence="2 8">Belongs to the SAICAR synthetase family.</text>
</comment>
<evidence type="ECO:0000256" key="4">
    <source>
        <dbReference type="ARBA" id="ARBA00022741"/>
    </source>
</evidence>
<proteinExistence type="inferred from homology"/>
<evidence type="ECO:0000256" key="3">
    <source>
        <dbReference type="ARBA" id="ARBA00022598"/>
    </source>
</evidence>
<dbReference type="InterPro" id="IPR028923">
    <property type="entry name" value="SAICAR_synt/ADE2_N"/>
</dbReference>
<evidence type="ECO:0000256" key="6">
    <source>
        <dbReference type="ARBA" id="ARBA00022840"/>
    </source>
</evidence>
<evidence type="ECO:0000256" key="2">
    <source>
        <dbReference type="ARBA" id="ARBA00010190"/>
    </source>
</evidence>
<keyword evidence="3 8" id="KW-0436">Ligase</keyword>
<evidence type="ECO:0000256" key="5">
    <source>
        <dbReference type="ARBA" id="ARBA00022755"/>
    </source>
</evidence>
<dbReference type="OrthoDB" id="9801549at2"/>
<dbReference type="KEGG" id="sper:EW093_09875"/>
<dbReference type="HAMAP" id="MF_00137">
    <property type="entry name" value="SAICAR_synth"/>
    <property type="match status" value="1"/>
</dbReference>
<evidence type="ECO:0000256" key="8">
    <source>
        <dbReference type="HAMAP-Rule" id="MF_00137"/>
    </source>
</evidence>
<dbReference type="InterPro" id="IPR001636">
    <property type="entry name" value="SAICAR_synth"/>
</dbReference>
<dbReference type="NCBIfam" id="TIGR00081">
    <property type="entry name" value="purC"/>
    <property type="match status" value="1"/>
</dbReference>
<evidence type="ECO:0000256" key="7">
    <source>
        <dbReference type="ARBA" id="ARBA00048475"/>
    </source>
</evidence>
<accession>A0A5C1QE57</accession>
<keyword evidence="6 8" id="KW-0067">ATP-binding</keyword>
<reference evidence="10 11" key="1">
    <citation type="submission" date="2019-02" db="EMBL/GenBank/DDBJ databases">
        <authorList>
            <person name="Fomenkov A."/>
            <person name="Dubinina G."/>
            <person name="Grabovich M."/>
            <person name="Vincze T."/>
            <person name="Roberts R.J."/>
        </authorList>
    </citation>
    <scope>NUCLEOTIDE SEQUENCE [LARGE SCALE GENOMIC DNA]</scope>
    <source>
        <strain evidence="10 11">P</strain>
    </source>
</reference>
<dbReference type="UniPathway" id="UPA00074">
    <property type="reaction ID" value="UER00131"/>
</dbReference>
<dbReference type="InterPro" id="IPR018236">
    <property type="entry name" value="SAICAR_synthetase_CS"/>
</dbReference>
<dbReference type="NCBIfam" id="NF010568">
    <property type="entry name" value="PRK13961.1"/>
    <property type="match status" value="1"/>
</dbReference>
<keyword evidence="4 8" id="KW-0547">Nucleotide-binding</keyword>
<dbReference type="Gene3D" id="3.30.200.20">
    <property type="entry name" value="Phosphorylase Kinase, domain 1"/>
    <property type="match status" value="1"/>
</dbReference>
<evidence type="ECO:0000313" key="11">
    <source>
        <dbReference type="Proteomes" id="UP000323824"/>
    </source>
</evidence>
<keyword evidence="11" id="KW-1185">Reference proteome</keyword>
<name>A0A5C1QE57_9SPIO</name>
<evidence type="ECO:0000256" key="1">
    <source>
        <dbReference type="ARBA" id="ARBA00004672"/>
    </source>
</evidence>
<dbReference type="PROSITE" id="PS01058">
    <property type="entry name" value="SAICAR_SYNTHETASE_2"/>
    <property type="match status" value="1"/>
</dbReference>
<dbReference type="AlphaFoldDB" id="A0A5C1QE57"/>
<dbReference type="GO" id="GO:0004639">
    <property type="term" value="F:phosphoribosylaminoimidazolesuccinocarboxamide synthase activity"/>
    <property type="evidence" value="ECO:0007669"/>
    <property type="project" value="UniProtKB-UniRule"/>
</dbReference>
<dbReference type="GO" id="GO:0005524">
    <property type="term" value="F:ATP binding"/>
    <property type="evidence" value="ECO:0007669"/>
    <property type="project" value="UniProtKB-KW"/>
</dbReference>
<comment type="catalytic activity">
    <reaction evidence="7 8">
        <text>5-amino-1-(5-phospho-D-ribosyl)imidazole-4-carboxylate + L-aspartate + ATP = (2S)-2-[5-amino-1-(5-phospho-beta-D-ribosyl)imidazole-4-carboxamido]succinate + ADP + phosphate + 2 H(+)</text>
        <dbReference type="Rhea" id="RHEA:22628"/>
        <dbReference type="ChEBI" id="CHEBI:15378"/>
        <dbReference type="ChEBI" id="CHEBI:29991"/>
        <dbReference type="ChEBI" id="CHEBI:30616"/>
        <dbReference type="ChEBI" id="CHEBI:43474"/>
        <dbReference type="ChEBI" id="CHEBI:58443"/>
        <dbReference type="ChEBI" id="CHEBI:77657"/>
        <dbReference type="ChEBI" id="CHEBI:456216"/>
        <dbReference type="EC" id="6.3.2.6"/>
    </reaction>
</comment>
<evidence type="ECO:0000313" key="10">
    <source>
        <dbReference type="EMBL" id="QEN05004.1"/>
    </source>
</evidence>
<dbReference type="Gene3D" id="3.30.470.20">
    <property type="entry name" value="ATP-grasp fold, B domain"/>
    <property type="match status" value="1"/>
</dbReference>
<sequence>MIDRIHGALNSTFDKLDDVDNRWGDKLINGKVREIVDLGDSLVLTTSDRISAFDRILSTIPFKGEVLNRLSLYWFKNTQDIINNHIISQVSPRSIHVKKCQVLPVEVIVRGYLTGSSWRDYQNGRDISGITLPKGMKMDQKFESPLITPSTKAEQGDHDEPISCEDIVSKGLVDSKLWAEVEDKALKLFARGSKLASERGLILVDTKYEFGILDGELIIVDEIHTPDSSRFWYKDSYQEAFEKGENQRKVDKEFLRQWLMDQGFMGDGVPPKITSQMRINIALKYIEAFELITGEKFTPSDLTPEAERKK</sequence>
<dbReference type="EMBL" id="CP035807">
    <property type="protein sequence ID" value="QEN05004.1"/>
    <property type="molecule type" value="Genomic_DNA"/>
</dbReference>
<dbReference type="SUPFAM" id="SSF56104">
    <property type="entry name" value="SAICAR synthase-like"/>
    <property type="match status" value="1"/>
</dbReference>
<dbReference type="RefSeq" id="WP_149568245.1">
    <property type="nucleotide sequence ID" value="NZ_CP035807.1"/>
</dbReference>
<protein>
    <recommendedName>
        <fullName evidence="8">Phosphoribosylaminoimidazole-succinocarboxamide synthase</fullName>
        <ecNumber evidence="8">6.3.2.6</ecNumber>
    </recommendedName>
    <alternativeName>
        <fullName evidence="8">SAICAR synthetase</fullName>
    </alternativeName>
</protein>
<dbReference type="Proteomes" id="UP000323824">
    <property type="component" value="Chromosome"/>
</dbReference>
<dbReference type="PANTHER" id="PTHR43700:SF1">
    <property type="entry name" value="PHOSPHORIBOSYLAMINOIMIDAZOLE-SUCCINOCARBOXAMIDE SYNTHASE"/>
    <property type="match status" value="1"/>
</dbReference>
<dbReference type="GO" id="GO:0006189">
    <property type="term" value="P:'de novo' IMP biosynthetic process"/>
    <property type="evidence" value="ECO:0007669"/>
    <property type="project" value="UniProtKB-UniRule"/>
</dbReference>
<comment type="pathway">
    <text evidence="1 8">Purine metabolism; IMP biosynthesis via de novo pathway; 5-amino-1-(5-phospho-D-ribosyl)imidazole-4-carboxamide from 5-amino-1-(5-phospho-D-ribosyl)imidazole-4-carboxylate: step 1/2.</text>
</comment>
<dbReference type="CDD" id="cd01414">
    <property type="entry name" value="SAICAR_synt_Sc"/>
    <property type="match status" value="1"/>
</dbReference>
<evidence type="ECO:0000259" key="9">
    <source>
        <dbReference type="Pfam" id="PF01259"/>
    </source>
</evidence>
<dbReference type="PANTHER" id="PTHR43700">
    <property type="entry name" value="PHOSPHORIBOSYLAMINOIMIDAZOLE-SUCCINOCARBOXAMIDE SYNTHASE"/>
    <property type="match status" value="1"/>
</dbReference>
<dbReference type="GO" id="GO:0005737">
    <property type="term" value="C:cytoplasm"/>
    <property type="evidence" value="ECO:0007669"/>
    <property type="project" value="TreeGrafter"/>
</dbReference>
<keyword evidence="5 8" id="KW-0658">Purine biosynthesis</keyword>
<feature type="domain" description="SAICAR synthetase/ADE2 N-terminal" evidence="9">
    <location>
        <begin position="27"/>
        <end position="262"/>
    </location>
</feature>
<dbReference type="Pfam" id="PF01259">
    <property type="entry name" value="SAICAR_synt"/>
    <property type="match status" value="1"/>
</dbReference>